<keyword evidence="1" id="KW-0472">Membrane</keyword>
<keyword evidence="5" id="KW-1185">Reference proteome</keyword>
<evidence type="ECO:0000259" key="3">
    <source>
        <dbReference type="Pfam" id="PF19040"/>
    </source>
</evidence>
<dbReference type="RefSeq" id="WP_188484388.1">
    <property type="nucleotide sequence ID" value="NZ_BMFC01000030.1"/>
</dbReference>
<feature type="transmembrane region" description="Helical" evidence="1">
    <location>
        <begin position="340"/>
        <end position="361"/>
    </location>
</feature>
<name>A0ABQ1LIS8_9RHOB</name>
<dbReference type="Pfam" id="PF01757">
    <property type="entry name" value="Acyl_transf_3"/>
    <property type="match status" value="1"/>
</dbReference>
<accession>A0ABQ1LIS8</accession>
<feature type="transmembrane region" description="Helical" evidence="1">
    <location>
        <begin position="306"/>
        <end position="324"/>
    </location>
</feature>
<dbReference type="InterPro" id="IPR050879">
    <property type="entry name" value="Acyltransferase_3"/>
</dbReference>
<dbReference type="GO" id="GO:0016746">
    <property type="term" value="F:acyltransferase activity"/>
    <property type="evidence" value="ECO:0007669"/>
    <property type="project" value="UniProtKB-KW"/>
</dbReference>
<keyword evidence="4" id="KW-0808">Transferase</keyword>
<dbReference type="Pfam" id="PF19040">
    <property type="entry name" value="SGNH"/>
    <property type="match status" value="1"/>
</dbReference>
<evidence type="ECO:0000256" key="1">
    <source>
        <dbReference type="SAM" id="Phobius"/>
    </source>
</evidence>
<feature type="transmembrane region" description="Helical" evidence="1">
    <location>
        <begin position="276"/>
        <end position="294"/>
    </location>
</feature>
<organism evidence="4 5">
    <name type="scientific">Marivita lacus</name>
    <dbReference type="NCBI Taxonomy" id="1323742"/>
    <lineage>
        <taxon>Bacteria</taxon>
        <taxon>Pseudomonadati</taxon>
        <taxon>Pseudomonadota</taxon>
        <taxon>Alphaproteobacteria</taxon>
        <taxon>Rhodobacterales</taxon>
        <taxon>Roseobacteraceae</taxon>
        <taxon>Marivita</taxon>
    </lineage>
</organism>
<gene>
    <name evidence="4" type="ORF">GCM10011363_45410</name>
</gene>
<evidence type="ECO:0000259" key="2">
    <source>
        <dbReference type="Pfam" id="PF01757"/>
    </source>
</evidence>
<dbReference type="EMBL" id="BMFC01000030">
    <property type="protein sequence ID" value="GGC23777.1"/>
    <property type="molecule type" value="Genomic_DNA"/>
</dbReference>
<evidence type="ECO:0000313" key="5">
    <source>
        <dbReference type="Proteomes" id="UP000645462"/>
    </source>
</evidence>
<feature type="transmembrane region" description="Helical" evidence="1">
    <location>
        <begin position="190"/>
        <end position="211"/>
    </location>
</feature>
<feature type="transmembrane region" description="Helical" evidence="1">
    <location>
        <begin position="223"/>
        <end position="241"/>
    </location>
</feature>
<keyword evidence="1" id="KW-0812">Transmembrane</keyword>
<dbReference type="InterPro" id="IPR002656">
    <property type="entry name" value="Acyl_transf_3_dom"/>
</dbReference>
<keyword evidence="4" id="KW-0012">Acyltransferase</keyword>
<dbReference type="PANTHER" id="PTHR23028">
    <property type="entry name" value="ACETYLTRANSFERASE"/>
    <property type="match status" value="1"/>
</dbReference>
<evidence type="ECO:0000313" key="4">
    <source>
        <dbReference type="EMBL" id="GGC23777.1"/>
    </source>
</evidence>
<keyword evidence="1" id="KW-1133">Transmembrane helix</keyword>
<dbReference type="InterPro" id="IPR043968">
    <property type="entry name" value="SGNH"/>
</dbReference>
<feature type="domain" description="Acyltransferase 3" evidence="2">
    <location>
        <begin position="7"/>
        <end position="318"/>
    </location>
</feature>
<feature type="transmembrane region" description="Helical" evidence="1">
    <location>
        <begin position="135"/>
        <end position="156"/>
    </location>
</feature>
<proteinExistence type="predicted"/>
<feature type="transmembrane region" description="Helical" evidence="1">
    <location>
        <begin position="32"/>
        <end position="53"/>
    </location>
</feature>
<dbReference type="Proteomes" id="UP000645462">
    <property type="component" value="Unassembled WGS sequence"/>
</dbReference>
<feature type="transmembrane region" description="Helical" evidence="1">
    <location>
        <begin position="247"/>
        <end position="264"/>
    </location>
</feature>
<protein>
    <submittedName>
        <fullName evidence="4">Acyltransferase</fullName>
    </submittedName>
</protein>
<reference evidence="5" key="1">
    <citation type="journal article" date="2019" name="Int. J. Syst. Evol. Microbiol.">
        <title>The Global Catalogue of Microorganisms (GCM) 10K type strain sequencing project: providing services to taxonomists for standard genome sequencing and annotation.</title>
        <authorList>
            <consortium name="The Broad Institute Genomics Platform"/>
            <consortium name="The Broad Institute Genome Sequencing Center for Infectious Disease"/>
            <person name="Wu L."/>
            <person name="Ma J."/>
        </authorList>
    </citation>
    <scope>NUCLEOTIDE SEQUENCE [LARGE SCALE GENOMIC DNA]</scope>
    <source>
        <strain evidence="5">CGMCC 1.12478</strain>
    </source>
</reference>
<sequence>MNIYRQDIDGLRAFAVLAVIVNHADPTALSSGFLGVDVFFVISGYVIALSLMGNASQPFGGFLRGFYTRRIKRLMPGLILCVALSSVALLVIDPDPATSLWTGLAGLIGAANIHLYFQQLDYFATDTGFNAFTHMWSLGIEEQFYLLLPALAWVLLRAPPGRLLWVIGVLSVLSFAAFLALRATQPVASFYLLHTRFWELGAGVMLALVLTSRGTAAPLARRWIGWQGLILLGLLAAMALAFPDPRVLTTLVVGLAVLLIAAPDRSRLLDNALATYLGRLSYTLYLWHWPLLVFERLSPDAVWTHPAVLIALLFGLSMLSYHLVEQPLRHSTWSSGRGRVAISGMLASGLAIGAAVTLSLARPFAPPDAPPALALEINTLPLPSGAPFDPTCVVDDDRRRLEADTFDTCTFPPEPGSDAPTIWALGDSHAGHFQGLLVQLHQERGIGFHLVETVGQVFPPPKTDTPSSRQALVERMLPELSPGDIVLISRLYLTRTEPTSVLPGVLNTWIPSLKPFIDQMAERSVKVVVSGPPPAYSFPDIRACNREDAQSCAVPRARILQPVSEVETALDSLVDAHDNLRILHIFDTLCPEAQETCHPSVDGVFTMRDSDHLNVYGASLLKDRFLEVIDHRRVWW</sequence>
<feature type="domain" description="SGNH" evidence="3">
    <location>
        <begin position="392"/>
        <end position="626"/>
    </location>
</feature>
<dbReference type="PANTHER" id="PTHR23028:SF53">
    <property type="entry name" value="ACYL_TRANSF_3 DOMAIN-CONTAINING PROTEIN"/>
    <property type="match status" value="1"/>
</dbReference>
<feature type="transmembrane region" description="Helical" evidence="1">
    <location>
        <begin position="163"/>
        <end position="184"/>
    </location>
</feature>
<feature type="transmembrane region" description="Helical" evidence="1">
    <location>
        <begin position="74"/>
        <end position="92"/>
    </location>
</feature>
<comment type="caution">
    <text evidence="4">The sequence shown here is derived from an EMBL/GenBank/DDBJ whole genome shotgun (WGS) entry which is preliminary data.</text>
</comment>